<keyword evidence="2" id="KW-1185">Reference proteome</keyword>
<evidence type="ECO:0000313" key="2">
    <source>
        <dbReference type="Proteomes" id="UP001605261"/>
    </source>
</evidence>
<dbReference type="Proteomes" id="UP001605261">
    <property type="component" value="Unassembled WGS sequence"/>
</dbReference>
<gene>
    <name evidence="1" type="ORF">ACEU0G_001042</name>
</gene>
<organism evidence="1 2">
    <name type="scientific">Stenotrophomonas nematodicola</name>
    <dbReference type="NCBI Taxonomy" id="2656746"/>
    <lineage>
        <taxon>Bacteria</taxon>
        <taxon>Pseudomonadati</taxon>
        <taxon>Pseudomonadota</taxon>
        <taxon>Gammaproteobacteria</taxon>
        <taxon>Lysobacterales</taxon>
        <taxon>Lysobacteraceae</taxon>
        <taxon>Stenotrophomonas</taxon>
    </lineage>
</organism>
<dbReference type="RefSeq" id="WP_394164522.1">
    <property type="nucleotide sequence ID" value="NZ_JBHGCJ010000017.1"/>
</dbReference>
<evidence type="ECO:0000313" key="1">
    <source>
        <dbReference type="EMBL" id="MFG6111153.1"/>
    </source>
</evidence>
<protein>
    <submittedName>
        <fullName evidence="1">Uncharacterized protein</fullName>
    </submittedName>
</protein>
<dbReference type="EMBL" id="JBHGCJ010000017">
    <property type="protein sequence ID" value="MFG6111153.1"/>
    <property type="molecule type" value="Genomic_DNA"/>
</dbReference>
<name>A0ABW7D1T1_9GAMM</name>
<proteinExistence type="predicted"/>
<reference evidence="1 2" key="1">
    <citation type="submission" date="2024-09" db="EMBL/GenBank/DDBJ databases">
        <authorList>
            <consortium name="All-Russian atlas of soil microorganisms"/>
            <consortium name="as a basis for the search for new antimicrobial producers and enzymes with unique properties"/>
            <person name="Sokolova E.A."/>
            <person name="Voronina E.N."/>
        </authorList>
    </citation>
    <scope>NUCLEOTIDE SEQUENCE [LARGE SCALE GENOMIC DNA]</scope>
    <source>
        <strain evidence="1 2">AF-22b-331.1</strain>
    </source>
</reference>
<sequence length="89" mass="9911">MSGTEDNLTEVLRELHARTAALEITVTALTRSLIATGALTLDMGKVFNAELEARLAQIPHDRFQADVRRFGNDWWQPLFATMKKPAQGS</sequence>
<accession>A0ABW7D1T1</accession>
<comment type="caution">
    <text evidence="1">The sequence shown here is derived from an EMBL/GenBank/DDBJ whole genome shotgun (WGS) entry which is preliminary data.</text>
</comment>